<sequence>MRLRDRSRVSNSARHTFRSGIANTRRRGINGSGDREGAGDFANRQKSLLHYFRNAENDVQRNADRTFLFQSVDQGTHHSFGDRSTRTQDVFQEGQGDVTVQNVIQGPTFHHGDETPAKPLQTQAVHQQGKGLVVVQNVVQGPTVHVPKYDFFGRNYHPWAPKYG</sequence>
<organism evidence="2 3">
    <name type="scientific">Penaeus vannamei</name>
    <name type="common">Whiteleg shrimp</name>
    <name type="synonym">Litopenaeus vannamei</name>
    <dbReference type="NCBI Taxonomy" id="6689"/>
    <lineage>
        <taxon>Eukaryota</taxon>
        <taxon>Metazoa</taxon>
        <taxon>Ecdysozoa</taxon>
        <taxon>Arthropoda</taxon>
        <taxon>Crustacea</taxon>
        <taxon>Multicrustacea</taxon>
        <taxon>Malacostraca</taxon>
        <taxon>Eumalacostraca</taxon>
        <taxon>Eucarida</taxon>
        <taxon>Decapoda</taxon>
        <taxon>Dendrobranchiata</taxon>
        <taxon>Penaeoidea</taxon>
        <taxon>Penaeidae</taxon>
        <taxon>Penaeus</taxon>
    </lineage>
</organism>
<evidence type="ECO:0000313" key="3">
    <source>
        <dbReference type="Proteomes" id="UP000283509"/>
    </source>
</evidence>
<dbReference type="AlphaFoldDB" id="A0A423TSD9"/>
<protein>
    <submittedName>
        <fullName evidence="2">Uncharacterized protein</fullName>
    </submittedName>
</protein>
<dbReference type="Proteomes" id="UP000283509">
    <property type="component" value="Unassembled WGS sequence"/>
</dbReference>
<gene>
    <name evidence="2" type="ORF">C7M84_001921</name>
</gene>
<comment type="caution">
    <text evidence="2">The sequence shown here is derived from an EMBL/GenBank/DDBJ whole genome shotgun (WGS) entry which is preliminary data.</text>
</comment>
<proteinExistence type="predicted"/>
<feature type="region of interest" description="Disordered" evidence="1">
    <location>
        <begin position="1"/>
        <end position="40"/>
    </location>
</feature>
<evidence type="ECO:0000313" key="2">
    <source>
        <dbReference type="EMBL" id="ROT79363.1"/>
    </source>
</evidence>
<reference evidence="2 3" key="2">
    <citation type="submission" date="2019-01" db="EMBL/GenBank/DDBJ databases">
        <title>The decoding of complex shrimp genome reveals the adaptation for benthos swimmer, frequently molting mechanism and breeding impact on genome.</title>
        <authorList>
            <person name="Sun Y."/>
            <person name="Gao Y."/>
            <person name="Yu Y."/>
        </authorList>
    </citation>
    <scope>NUCLEOTIDE SEQUENCE [LARGE SCALE GENOMIC DNA]</scope>
    <source>
        <tissue evidence="2">Muscle</tissue>
    </source>
</reference>
<evidence type="ECO:0000256" key="1">
    <source>
        <dbReference type="SAM" id="MobiDB-lite"/>
    </source>
</evidence>
<dbReference type="OrthoDB" id="6368103at2759"/>
<accession>A0A423TSD9</accession>
<name>A0A423TSD9_PENVA</name>
<reference evidence="2 3" key="1">
    <citation type="submission" date="2018-04" db="EMBL/GenBank/DDBJ databases">
        <authorList>
            <person name="Zhang X."/>
            <person name="Yuan J."/>
            <person name="Li F."/>
            <person name="Xiang J."/>
        </authorList>
    </citation>
    <scope>NUCLEOTIDE SEQUENCE [LARGE SCALE GENOMIC DNA]</scope>
    <source>
        <tissue evidence="2">Muscle</tissue>
    </source>
</reference>
<keyword evidence="3" id="KW-1185">Reference proteome</keyword>
<dbReference type="EMBL" id="QCYY01001254">
    <property type="protein sequence ID" value="ROT79363.1"/>
    <property type="molecule type" value="Genomic_DNA"/>
</dbReference>